<feature type="compositionally biased region" description="Basic and acidic residues" evidence="9">
    <location>
        <begin position="342"/>
        <end position="355"/>
    </location>
</feature>
<evidence type="ECO:0000256" key="10">
    <source>
        <dbReference type="SAM" id="Phobius"/>
    </source>
</evidence>
<dbReference type="InterPro" id="IPR003593">
    <property type="entry name" value="AAA+_ATPase"/>
</dbReference>
<evidence type="ECO:0000313" key="13">
    <source>
        <dbReference type="EMBL" id="KUI64946.1"/>
    </source>
</evidence>
<dbReference type="PROSITE" id="PS50893">
    <property type="entry name" value="ABC_TRANSPORTER_2"/>
    <property type="match status" value="2"/>
</dbReference>
<dbReference type="Gene3D" id="1.20.1560.10">
    <property type="entry name" value="ABC transporter type 1, transmembrane domain"/>
    <property type="match status" value="2"/>
</dbReference>
<evidence type="ECO:0000259" key="12">
    <source>
        <dbReference type="PROSITE" id="PS50929"/>
    </source>
</evidence>
<organism evidence="13 14">
    <name type="scientific">Cytospora mali</name>
    <name type="common">Apple Valsa canker fungus</name>
    <name type="synonym">Valsa mali</name>
    <dbReference type="NCBI Taxonomy" id="578113"/>
    <lineage>
        <taxon>Eukaryota</taxon>
        <taxon>Fungi</taxon>
        <taxon>Dikarya</taxon>
        <taxon>Ascomycota</taxon>
        <taxon>Pezizomycotina</taxon>
        <taxon>Sordariomycetes</taxon>
        <taxon>Sordariomycetidae</taxon>
        <taxon>Diaporthales</taxon>
        <taxon>Cytosporaceae</taxon>
        <taxon>Cytospora</taxon>
    </lineage>
</organism>
<feature type="domain" description="ABC transmembrane type-1" evidence="12">
    <location>
        <begin position="220"/>
        <end position="561"/>
    </location>
</feature>
<dbReference type="InterPro" id="IPR017871">
    <property type="entry name" value="ABC_transporter-like_CS"/>
</dbReference>
<dbReference type="InterPro" id="IPR050173">
    <property type="entry name" value="ABC_transporter_C-like"/>
</dbReference>
<dbReference type="PANTHER" id="PTHR24223:SF464">
    <property type="entry name" value="ABC-TYPE TRANSPORTER CICA"/>
    <property type="match status" value="1"/>
</dbReference>
<dbReference type="FunFam" id="3.40.50.300:FF:000630">
    <property type="entry name" value="ATP-binding cassette (ABC) transporter, putative"/>
    <property type="match status" value="1"/>
</dbReference>
<dbReference type="GO" id="GO:0140359">
    <property type="term" value="F:ABC-type transporter activity"/>
    <property type="evidence" value="ECO:0007669"/>
    <property type="project" value="InterPro"/>
</dbReference>
<dbReference type="InterPro" id="IPR027417">
    <property type="entry name" value="P-loop_NTPase"/>
</dbReference>
<keyword evidence="5" id="KW-0067">ATP-binding</keyword>
<keyword evidence="4" id="KW-0547">Nucleotide-binding</keyword>
<feature type="transmembrane region" description="Helical" evidence="10">
    <location>
        <begin position="1155"/>
        <end position="1171"/>
    </location>
</feature>
<feature type="region of interest" description="Disordered" evidence="9">
    <location>
        <begin position="318"/>
        <end position="371"/>
    </location>
</feature>
<evidence type="ECO:0000256" key="1">
    <source>
        <dbReference type="ARBA" id="ARBA00004141"/>
    </source>
</evidence>
<feature type="transmembrane region" description="Helical" evidence="10">
    <location>
        <begin position="421"/>
        <end position="444"/>
    </location>
</feature>
<comment type="subcellular location">
    <subcellularLocation>
        <location evidence="1">Membrane</location>
        <topology evidence="1">Multi-pass membrane protein</topology>
    </subcellularLocation>
</comment>
<dbReference type="Pfam" id="PF00005">
    <property type="entry name" value="ABC_tran"/>
    <property type="match status" value="2"/>
</dbReference>
<protein>
    <submittedName>
        <fullName evidence="13">Oligomycin resistance ATP-dependent permease YOR1</fullName>
    </submittedName>
</protein>
<proteinExistence type="predicted"/>
<dbReference type="CDD" id="cd18597">
    <property type="entry name" value="ABC_6TM_YOR1_D1_like"/>
    <property type="match status" value="1"/>
</dbReference>
<evidence type="ECO:0000256" key="6">
    <source>
        <dbReference type="ARBA" id="ARBA00022989"/>
    </source>
</evidence>
<feature type="region of interest" description="Disordered" evidence="9">
    <location>
        <begin position="86"/>
        <end position="140"/>
    </location>
</feature>
<feature type="domain" description="ABC transmembrane type-1" evidence="12">
    <location>
        <begin position="932"/>
        <end position="1208"/>
    </location>
</feature>
<feature type="transmembrane region" description="Helical" evidence="10">
    <location>
        <begin position="1043"/>
        <end position="1059"/>
    </location>
</feature>
<keyword evidence="6 10" id="KW-1133">Transmembrane helix</keyword>
<dbReference type="PROSITE" id="PS00211">
    <property type="entry name" value="ABC_TRANSPORTER_1"/>
    <property type="match status" value="2"/>
</dbReference>
<dbReference type="Proteomes" id="UP000078559">
    <property type="component" value="Chromosome 1"/>
</dbReference>
<dbReference type="EMBL" id="CM003098">
    <property type="protein sequence ID" value="KUI64946.1"/>
    <property type="molecule type" value="Genomic_DNA"/>
</dbReference>
<gene>
    <name evidence="13" type="ORF">VM1G_01220</name>
</gene>
<dbReference type="GO" id="GO:0016020">
    <property type="term" value="C:membrane"/>
    <property type="evidence" value="ECO:0007669"/>
    <property type="project" value="UniProtKB-SubCell"/>
</dbReference>
<dbReference type="InterPro" id="IPR011527">
    <property type="entry name" value="ABC1_TM_dom"/>
</dbReference>
<evidence type="ECO:0000256" key="5">
    <source>
        <dbReference type="ARBA" id="ARBA00022840"/>
    </source>
</evidence>
<dbReference type="CDD" id="cd03250">
    <property type="entry name" value="ABCC_MRP_domain1"/>
    <property type="match status" value="1"/>
</dbReference>
<evidence type="ECO:0000313" key="14">
    <source>
        <dbReference type="Proteomes" id="UP000078559"/>
    </source>
</evidence>
<feature type="compositionally biased region" description="Polar residues" evidence="9">
    <location>
        <begin position="47"/>
        <end position="59"/>
    </location>
</feature>
<keyword evidence="14" id="KW-1185">Reference proteome</keyword>
<keyword evidence="2" id="KW-0813">Transport</keyword>
<sequence>MAVESKFYEVDLGDGVEAVETPSMDEVGQSNTIHDSNLSRDPERKPSQNTLHTSSSRTISQSNLSMVDSLKMARPEVAPPAYHDVEAQPRQSEGTATISEQETATSQQERRERQDRAAGRGFLSWLTRRRPPPSYPSERTVSPEYNAGIFSRLTFQWMSPLMSVGFRRPLKINDIWLINPDRSVDVHVDLVNAAFKAGVEAGYKAPLFWALYSTFKAEFLLGGLCRFLSDLFVVASPYTLRYLIQFAIDSYIAKLEGAIPPAISHGYGLVVGIIFMQIVQSFCTNHFFYNGQMVGGQTRAVLITAIFDKSMKISGRAKNGIKPPPFSATQETLVGDDENPEEEKAERKKGSSQEKKQKKKTQKGAAAATEPGWSNGRVIGLMAIDAARIDAAAGLIHTVWTAPIIIIIALALLIVNLSYSALSGLACLIVVMAFLIKTVGGLYAKRKAINQITDKRVGLTQEVLSAIRLVKYFGWEGSFVERIIGIRTKETSALQLFMAFRNIVTAASQTLPIFAAMLSFVTYATTHSGLSPAVVFSSVALFNSLRMPLTYLPVCLGQAVDAWASLRRIQEYLLEEEQEVYEVDPELHTAILVDQASFTWEKTASGNSLRKGPTGMVGGNKTTDGDILDEKFISTTTIAAEDEPFSINNVSLDIKRGELVAIIGGVGSGKTSMLSALTGDMRKTQGSVTWGGSKAVCSQYAWIQNATVKQNIVFGCDLDEEWYRIVVNACSLTSDFETLPNGDATEIGERGINLSGGQKQRISLARAVYSKSEIFLLDDPLSAVDPYVGKHIFETAICGLLGNKTRVLATHQMHILNQCDRIIWMDNGRIQAIDSYHNLMLTNKAFATMVYEKVAAAQHNSEATADSAIPTAATNSVQTENAANAAKAAKAAKAAAGKMKDLMSAEDQSTKSIPWSVYTSYITSSDSMVLVALIVPLLCLAQGLNILSSLWLSWWSEDKYNLPQNTYIGIYVMLCVTQAIFLYLFGVCLAISCTSSSNHMLNKALRKILHAPIAFFDTTPLGRITNRFSKDVDVMDYSLTEALRLYCISIAMVLSIFALILSYFYWFVCALVPVIIIFFFSAAYYRASAREVKRHEAVLRSVVFARFAEGLSGVSCIRSYDSQGRFVKTIKGAVDNMNSANFLTFSNQRWLNMRLDLVGVILILTVGIVVVEERFTQSPAISGLVLSYILGATQVLQFIVRQFADVENAMNATERLHTYGKDIPEEGASVNNGIIPRPPTTAWPYIGQITFENVHMRYRPELPEVLKGFNLQVAGGERIGIIGRTGAGKSSLIGALFRMQELCAGSITIDGEDISKLPLNSLRSRLSIIPQDTTLFRGTVRSNLDPFNTCSEWQLLHALQQAGLGSLHLDDKVEEEGLNFSLGQRQLIALARVLVRGSRIVVCDEATSNVDLDTDEKIQRTMLEAFKGKTVLTIAHRIRTIINYDRICVMQQGQIIELGTPRELWELGGIFKGMCERSGIGECDVADTWF</sequence>
<feature type="region of interest" description="Disordered" evidence="9">
    <location>
        <begin position="1"/>
        <end position="59"/>
    </location>
</feature>
<dbReference type="OrthoDB" id="6500128at2759"/>
<feature type="compositionally biased region" description="Basic and acidic residues" evidence="9">
    <location>
        <begin position="37"/>
        <end position="46"/>
    </location>
</feature>
<dbReference type="CDD" id="cd03244">
    <property type="entry name" value="ABCC_MRP_domain2"/>
    <property type="match status" value="1"/>
</dbReference>
<dbReference type="CDD" id="cd18606">
    <property type="entry name" value="ABC_6TM_YOR1_D2_like"/>
    <property type="match status" value="1"/>
</dbReference>
<dbReference type="Gene3D" id="3.40.50.300">
    <property type="entry name" value="P-loop containing nucleotide triphosphate hydrolases"/>
    <property type="match status" value="2"/>
</dbReference>
<dbReference type="FunFam" id="3.40.50.300:FF:000997">
    <property type="entry name" value="Multidrug resistance-associated protein 1"/>
    <property type="match status" value="1"/>
</dbReference>
<feature type="compositionally biased region" description="Polar residues" evidence="9">
    <location>
        <begin position="89"/>
        <end position="107"/>
    </location>
</feature>
<accession>A0A194VLA4</accession>
<dbReference type="Pfam" id="PF00664">
    <property type="entry name" value="ABC_membrane"/>
    <property type="match status" value="2"/>
</dbReference>
<dbReference type="PANTHER" id="PTHR24223">
    <property type="entry name" value="ATP-BINDING CASSETTE SUB-FAMILY C"/>
    <property type="match status" value="1"/>
</dbReference>
<dbReference type="SMR" id="A0A194VLA4"/>
<feature type="transmembrane region" description="Helical" evidence="10">
    <location>
        <begin position="1065"/>
        <end position="1085"/>
    </location>
</feature>
<evidence type="ECO:0000259" key="11">
    <source>
        <dbReference type="PROSITE" id="PS50893"/>
    </source>
</evidence>
<dbReference type="GO" id="GO:0016887">
    <property type="term" value="F:ATP hydrolysis activity"/>
    <property type="evidence" value="ECO:0007669"/>
    <property type="project" value="InterPro"/>
</dbReference>
<dbReference type="SMART" id="SM00382">
    <property type="entry name" value="AAA"/>
    <property type="match status" value="2"/>
</dbReference>
<evidence type="ECO:0000256" key="3">
    <source>
        <dbReference type="ARBA" id="ARBA00022692"/>
    </source>
</evidence>
<evidence type="ECO:0000256" key="4">
    <source>
        <dbReference type="ARBA" id="ARBA00022741"/>
    </source>
</evidence>
<dbReference type="InterPro" id="IPR003439">
    <property type="entry name" value="ABC_transporter-like_ATP-bd"/>
</dbReference>
<feature type="domain" description="ABC transporter" evidence="11">
    <location>
        <begin position="1249"/>
        <end position="1477"/>
    </location>
</feature>
<dbReference type="SUPFAM" id="SSF90123">
    <property type="entry name" value="ABC transporter transmembrane region"/>
    <property type="match status" value="2"/>
</dbReference>
<dbReference type="GO" id="GO:0005524">
    <property type="term" value="F:ATP binding"/>
    <property type="evidence" value="ECO:0007669"/>
    <property type="project" value="UniProtKB-KW"/>
</dbReference>
<keyword evidence="3 10" id="KW-0812">Transmembrane</keyword>
<keyword evidence="8" id="KW-0325">Glycoprotein</keyword>
<dbReference type="FunFam" id="1.20.1560.10:FF:000010">
    <property type="entry name" value="Multidrug resistance-associated ABC transporter"/>
    <property type="match status" value="1"/>
</dbReference>
<reference evidence="13" key="1">
    <citation type="submission" date="2014-12" db="EMBL/GenBank/DDBJ databases">
        <title>Genome Sequence of Valsa Canker Pathogens Uncovers a Specific Adaption of Colonization on Woody Bark.</title>
        <authorList>
            <person name="Yin Z."/>
            <person name="Liu H."/>
            <person name="Gao X."/>
            <person name="Li Z."/>
            <person name="Song N."/>
            <person name="Ke X."/>
            <person name="Dai Q."/>
            <person name="Wu Y."/>
            <person name="Sun Y."/>
            <person name="Xu J.-R."/>
            <person name="Kang Z.K."/>
            <person name="Wang L."/>
            <person name="Huang L."/>
        </authorList>
    </citation>
    <scope>NUCLEOTIDE SEQUENCE [LARGE SCALE GENOMIC DNA]</scope>
    <source>
        <strain evidence="13">03-8</strain>
    </source>
</reference>
<evidence type="ECO:0000256" key="8">
    <source>
        <dbReference type="ARBA" id="ARBA00023180"/>
    </source>
</evidence>
<dbReference type="PROSITE" id="PS50929">
    <property type="entry name" value="ABC_TM1F"/>
    <property type="match status" value="2"/>
</dbReference>
<feature type="transmembrane region" description="Helical" evidence="10">
    <location>
        <begin position="968"/>
        <end position="993"/>
    </location>
</feature>
<evidence type="ECO:0000256" key="2">
    <source>
        <dbReference type="ARBA" id="ARBA00022448"/>
    </source>
</evidence>
<name>A0A194VLA4_CYTMA</name>
<dbReference type="SUPFAM" id="SSF52540">
    <property type="entry name" value="P-loop containing nucleoside triphosphate hydrolases"/>
    <property type="match status" value="2"/>
</dbReference>
<keyword evidence="7 10" id="KW-0472">Membrane</keyword>
<evidence type="ECO:0000256" key="7">
    <source>
        <dbReference type="ARBA" id="ARBA00023136"/>
    </source>
</evidence>
<feature type="domain" description="ABC transporter" evidence="11">
    <location>
        <begin position="628"/>
        <end position="852"/>
    </location>
</feature>
<evidence type="ECO:0000256" key="9">
    <source>
        <dbReference type="SAM" id="MobiDB-lite"/>
    </source>
</evidence>
<feature type="transmembrane region" description="Helical" evidence="10">
    <location>
        <begin position="391"/>
        <end position="415"/>
    </location>
</feature>
<feature type="compositionally biased region" description="Basic and acidic residues" evidence="9">
    <location>
        <begin position="108"/>
        <end position="118"/>
    </location>
</feature>
<dbReference type="InterPro" id="IPR036640">
    <property type="entry name" value="ABC1_TM_sf"/>
</dbReference>
<feature type="transmembrane region" description="Helical" evidence="10">
    <location>
        <begin position="928"/>
        <end position="948"/>
    </location>
</feature>